<feature type="transmembrane region" description="Helical" evidence="1">
    <location>
        <begin position="21"/>
        <end position="41"/>
    </location>
</feature>
<dbReference type="EMBL" id="CP019791">
    <property type="protein sequence ID" value="AQT67190.1"/>
    <property type="molecule type" value="Genomic_DNA"/>
</dbReference>
<reference evidence="3" key="1">
    <citation type="submission" date="2017-02" db="EMBL/GenBank/DDBJ databases">
        <title>Comparative genomics and description of representatives of a novel lineage of planctomycetes thriving in anoxic sediments.</title>
        <authorList>
            <person name="Spring S."/>
            <person name="Bunk B."/>
            <person name="Sproer C."/>
        </authorList>
    </citation>
    <scope>NUCLEOTIDE SEQUENCE [LARGE SCALE GENOMIC DNA]</scope>
    <source>
        <strain evidence="3">ST-NAGAB-D1</strain>
    </source>
</reference>
<accession>A0A1U9NHW1</accession>
<feature type="transmembrane region" description="Helical" evidence="1">
    <location>
        <begin position="208"/>
        <end position="229"/>
    </location>
</feature>
<feature type="transmembrane region" description="Helical" evidence="1">
    <location>
        <begin position="47"/>
        <end position="67"/>
    </location>
</feature>
<dbReference type="AlphaFoldDB" id="A0A1U9NHW1"/>
<dbReference type="Pfam" id="PF20108">
    <property type="entry name" value="DUF6498"/>
    <property type="match status" value="1"/>
</dbReference>
<gene>
    <name evidence="2" type="ORF">STSP2_00333</name>
</gene>
<keyword evidence="1" id="KW-0472">Membrane</keyword>
<keyword evidence="1" id="KW-0812">Transmembrane</keyword>
<organism evidence="2 3">
    <name type="scientific">Anaerohalosphaera lusitana</name>
    <dbReference type="NCBI Taxonomy" id="1936003"/>
    <lineage>
        <taxon>Bacteria</taxon>
        <taxon>Pseudomonadati</taxon>
        <taxon>Planctomycetota</taxon>
        <taxon>Phycisphaerae</taxon>
        <taxon>Sedimentisphaerales</taxon>
        <taxon>Anaerohalosphaeraceae</taxon>
        <taxon>Anaerohalosphaera</taxon>
    </lineage>
</organism>
<dbReference type="KEGG" id="alus:STSP2_00333"/>
<dbReference type="RefSeq" id="WP_236782723.1">
    <property type="nucleotide sequence ID" value="NZ_CP019791.1"/>
</dbReference>
<protein>
    <submittedName>
        <fullName evidence="2">Uncharacterized protein</fullName>
    </submittedName>
</protein>
<sequence>MSRFIETAAALFRLDPDELRSSRISIIVLIFANLVPLYGLFFLGWQAINILLIYWLEAFIVGFYNLLKLTTARCDDSTEHLRKLLDVPAFAMHFSIYCAVVGFIVFKEFSGYQPPPPENLDVPTYFSLVGIGNDFWTHIKSLFTPGIAVAAVIMFISHGVSFTQQLADRPLYSGRSLTALTFKPYLRVVPIHIVAAAGVAITQATGSTAAIILTLVLAKTAIDLAFFTIEKSNS</sequence>
<feature type="transmembrane region" description="Helical" evidence="1">
    <location>
        <begin position="184"/>
        <end position="202"/>
    </location>
</feature>
<evidence type="ECO:0000313" key="3">
    <source>
        <dbReference type="Proteomes" id="UP000189674"/>
    </source>
</evidence>
<proteinExistence type="predicted"/>
<dbReference type="InterPro" id="IPR045466">
    <property type="entry name" value="DUF6498"/>
</dbReference>
<evidence type="ECO:0000256" key="1">
    <source>
        <dbReference type="SAM" id="Phobius"/>
    </source>
</evidence>
<feature type="transmembrane region" description="Helical" evidence="1">
    <location>
        <begin position="87"/>
        <end position="106"/>
    </location>
</feature>
<keyword evidence="1" id="KW-1133">Transmembrane helix</keyword>
<dbReference type="Proteomes" id="UP000189674">
    <property type="component" value="Chromosome"/>
</dbReference>
<feature type="transmembrane region" description="Helical" evidence="1">
    <location>
        <begin position="142"/>
        <end position="163"/>
    </location>
</feature>
<evidence type="ECO:0000313" key="2">
    <source>
        <dbReference type="EMBL" id="AQT67190.1"/>
    </source>
</evidence>
<dbReference type="STRING" id="1936003.STSP2_00333"/>
<keyword evidence="3" id="KW-1185">Reference proteome</keyword>
<name>A0A1U9NHW1_9BACT</name>